<organism evidence="2 3">
    <name type="scientific">Rhododendron griersonianum</name>
    <dbReference type="NCBI Taxonomy" id="479676"/>
    <lineage>
        <taxon>Eukaryota</taxon>
        <taxon>Viridiplantae</taxon>
        <taxon>Streptophyta</taxon>
        <taxon>Embryophyta</taxon>
        <taxon>Tracheophyta</taxon>
        <taxon>Spermatophyta</taxon>
        <taxon>Magnoliopsida</taxon>
        <taxon>eudicotyledons</taxon>
        <taxon>Gunneridae</taxon>
        <taxon>Pentapetalae</taxon>
        <taxon>asterids</taxon>
        <taxon>Ericales</taxon>
        <taxon>Ericaceae</taxon>
        <taxon>Ericoideae</taxon>
        <taxon>Rhodoreae</taxon>
        <taxon>Rhododendron</taxon>
    </lineage>
</organism>
<feature type="transmembrane region" description="Helical" evidence="1">
    <location>
        <begin position="427"/>
        <end position="444"/>
    </location>
</feature>
<keyword evidence="1" id="KW-1133">Transmembrane helix</keyword>
<gene>
    <name evidence="2" type="ORF">RHGRI_005087</name>
</gene>
<evidence type="ECO:0000313" key="3">
    <source>
        <dbReference type="Proteomes" id="UP000823749"/>
    </source>
</evidence>
<keyword evidence="1" id="KW-0472">Membrane</keyword>
<evidence type="ECO:0000256" key="1">
    <source>
        <dbReference type="SAM" id="Phobius"/>
    </source>
</evidence>
<dbReference type="InterPro" id="IPR016024">
    <property type="entry name" value="ARM-type_fold"/>
</dbReference>
<evidence type="ECO:0000313" key="2">
    <source>
        <dbReference type="EMBL" id="KAG5562231.1"/>
    </source>
</evidence>
<dbReference type="InterPro" id="IPR038980">
    <property type="entry name" value="ATM_plant"/>
</dbReference>
<comment type="caution">
    <text evidence="2">The sequence shown here is derived from an EMBL/GenBank/DDBJ whole genome shotgun (WGS) entry which is preliminary data.</text>
</comment>
<dbReference type="GO" id="GO:0006974">
    <property type="term" value="P:DNA damage response"/>
    <property type="evidence" value="ECO:0007669"/>
    <property type="project" value="InterPro"/>
</dbReference>
<feature type="transmembrane region" description="Helical" evidence="1">
    <location>
        <begin position="393"/>
        <end position="415"/>
    </location>
</feature>
<proteinExistence type="predicted"/>
<dbReference type="SUPFAM" id="SSF48371">
    <property type="entry name" value="ARM repeat"/>
    <property type="match status" value="1"/>
</dbReference>
<keyword evidence="1" id="KW-0812">Transmembrane</keyword>
<protein>
    <recommendedName>
        <fullName evidence="4">ARM repeat superfamily protein</fullName>
    </recommendedName>
</protein>
<dbReference type="EMBL" id="JACTNZ010000002">
    <property type="protein sequence ID" value="KAG5562231.1"/>
    <property type="molecule type" value="Genomic_DNA"/>
</dbReference>
<accession>A0AAV6LBY5</accession>
<dbReference type="AlphaFoldDB" id="A0AAV6LBY5"/>
<feature type="transmembrane region" description="Helical" evidence="1">
    <location>
        <begin position="818"/>
        <end position="844"/>
    </location>
</feature>
<dbReference type="Proteomes" id="UP000823749">
    <property type="component" value="Chromosome 2"/>
</dbReference>
<evidence type="ECO:0008006" key="4">
    <source>
        <dbReference type="Google" id="ProtNLM"/>
    </source>
</evidence>
<keyword evidence="3" id="KW-1185">Reference proteome</keyword>
<dbReference type="PANTHER" id="PTHR37079">
    <property type="entry name" value="SERINE/THREONINE-PROTEIN KINASE ATM"/>
    <property type="match status" value="1"/>
</dbReference>
<dbReference type="GO" id="GO:0004674">
    <property type="term" value="F:protein serine/threonine kinase activity"/>
    <property type="evidence" value="ECO:0007669"/>
    <property type="project" value="InterPro"/>
</dbReference>
<dbReference type="PANTHER" id="PTHR37079:SF4">
    <property type="entry name" value="SERINE_THREONINE-PROTEIN KINASE ATM"/>
    <property type="match status" value="1"/>
</dbReference>
<reference evidence="2" key="1">
    <citation type="submission" date="2020-08" db="EMBL/GenBank/DDBJ databases">
        <title>Plant Genome Project.</title>
        <authorList>
            <person name="Zhang R.-G."/>
        </authorList>
    </citation>
    <scope>NUCLEOTIDE SEQUENCE</scope>
    <source>
        <strain evidence="2">WSP0</strain>
        <tissue evidence="2">Leaf</tissue>
    </source>
</reference>
<name>A0AAV6LBY5_9ERIC</name>
<feature type="transmembrane region" description="Helical" evidence="1">
    <location>
        <begin position="864"/>
        <end position="882"/>
    </location>
</feature>
<sequence length="1171" mass="132647">MATVTSRDVQEIVSKLSSDKAKTREEGIKLLNTWLEGERSTGFVRYIGQKTAMLKPTESWPFLITLLTKCVALEISLSKRFGDFSCRVGADSVKNSTQSNPKEDVFRCILTLHSLLENPPGDFPSNLQEDIVKGIVTIISFVRYEGKLSRKLIECVNTYLLKDDPNLGCQSLEIHDAVKQFAFRYWTTTHDHGLKHGSELVEHLLDVVGKELDQNSICSTNLAWSDTTKDDKCGNLTSSQCGVVELAALVFYRACLHTTKAPLAEKRARKEHAAAYIREGLMNGRWLCAWSDLIKGVVCDRIAAFCCLSRNYGTRISKDLFAYWFDGICASFERIMNGATVSHTYDCLLWALRSLHQLSSVLLLSVPRMEASSNETDRSWHTIWRSLMSGLPVFSNVASVADAALIVLGGIISNFFGFSYRLSSSKLFLVFLLPVLCFISCYFSRRGSQVSKDSFLDGDLRDNLHLRQNLLRAILALVNWQCSNRVLTPRFFFIQPLIFFRSKHHILMQDCPLLNEGLVGFLPAADCPMLNEGLVRFLPAAVYALCAGFAPLPLNCKELFLYHSSMDVLVEECIKGEDFENDSLHELFKCSVEALAKIDHGSVLEVCQSHCYRNVRLPRQLRVPLLQEMETYILEALLDKELVQKLLCDLFYKCALVSSFMFGSYITRTRVREEVSPFFAKMGQHLLKLFDCAISVIEKSHNDVRTDQNVIDVTVYTALSQSIERLLNALVKLYEECSPTAPNFQSEIELPDFPASISCIPTSLSNSSISMIMDMELDLSEDSKDLDAIAVGRKTVRAPAQFCELNDLLMETQAGLRLGLGTLCLDLSLLGLIFAIRLGVLVVNQNRLSVLEALFYWTDKVCKVYILMFNLFIIDFQSLILLRDLLNRVVVNDLFDWSGRSKLIDCISNFILVRPHIGQTMIEKLLKMLQDPDYRVRFYLARRIGTLFLTWDGHDDLFQDICSNFGAKLVVLSKEKVVTAKEVLAAVPQHCPTMETIIITLMHLAMFSEKIELEAVFMMCVISAIDPSQRELVVAALDNLSRQLQYTSRSKMMDEIADMEIWGKICESIWKLKKHNIRRGKIAENPASTEEDDDDSRGEVAGARCPHGGSCQMTLALDLDLPMFVICFWLSDLYYFCWEEHCRSSSVIDMIKIFRRDRVFMVMVLSLDYAD</sequence>